<dbReference type="EMBL" id="KE525293">
    <property type="protein sequence ID" value="KFB44837.1"/>
    <property type="molecule type" value="Genomic_DNA"/>
</dbReference>
<organism evidence="1">
    <name type="scientific">Anopheles sinensis</name>
    <name type="common">Mosquito</name>
    <dbReference type="NCBI Taxonomy" id="74873"/>
    <lineage>
        <taxon>Eukaryota</taxon>
        <taxon>Metazoa</taxon>
        <taxon>Ecdysozoa</taxon>
        <taxon>Arthropoda</taxon>
        <taxon>Hexapoda</taxon>
        <taxon>Insecta</taxon>
        <taxon>Pterygota</taxon>
        <taxon>Neoptera</taxon>
        <taxon>Endopterygota</taxon>
        <taxon>Diptera</taxon>
        <taxon>Nematocera</taxon>
        <taxon>Culicoidea</taxon>
        <taxon>Culicidae</taxon>
        <taxon>Anophelinae</taxon>
        <taxon>Anopheles</taxon>
    </lineage>
</organism>
<keyword evidence="3" id="KW-1185">Reference proteome</keyword>
<reference evidence="2" key="2">
    <citation type="submission" date="2020-05" db="UniProtKB">
        <authorList>
            <consortium name="EnsemblMetazoa"/>
        </authorList>
    </citation>
    <scope>IDENTIFICATION</scope>
</reference>
<sequence length="76" mass="8521">MAESTSLREVCPMLYQPTVPMNPIDPGPLMVFSDGYRLPPSGALLHYIPTSNRRIQAKTKVFPNHPESNEYPPVPK</sequence>
<evidence type="ECO:0000313" key="3">
    <source>
        <dbReference type="Proteomes" id="UP000030765"/>
    </source>
</evidence>
<dbReference type="Proteomes" id="UP000030765">
    <property type="component" value="Unassembled WGS sequence"/>
</dbReference>
<keyword evidence="1" id="KW-0808">Transferase</keyword>
<protein>
    <submittedName>
        <fullName evidence="1 2">S-transferase</fullName>
    </submittedName>
</protein>
<dbReference type="EMBL" id="ATLV01020067">
    <property type="status" value="NOT_ANNOTATED_CDS"/>
    <property type="molecule type" value="Genomic_DNA"/>
</dbReference>
<reference evidence="1 3" key="1">
    <citation type="journal article" date="2014" name="BMC Genomics">
        <title>Genome sequence of Anopheles sinensis provides insight into genetics basis of mosquito competence for malaria parasites.</title>
        <authorList>
            <person name="Zhou D."/>
            <person name="Zhang D."/>
            <person name="Ding G."/>
            <person name="Shi L."/>
            <person name="Hou Q."/>
            <person name="Ye Y."/>
            <person name="Xu Y."/>
            <person name="Zhou H."/>
            <person name="Xiong C."/>
            <person name="Li S."/>
            <person name="Yu J."/>
            <person name="Hong S."/>
            <person name="Yu X."/>
            <person name="Zou P."/>
            <person name="Chen C."/>
            <person name="Chang X."/>
            <person name="Wang W."/>
            <person name="Lv Y."/>
            <person name="Sun Y."/>
            <person name="Ma L."/>
            <person name="Shen B."/>
            <person name="Zhu C."/>
        </authorList>
    </citation>
    <scope>NUCLEOTIDE SEQUENCE [LARGE SCALE GENOMIC DNA]</scope>
</reference>
<dbReference type="VEuPathDB" id="VectorBase:ASIC012749"/>
<evidence type="ECO:0000313" key="2">
    <source>
        <dbReference type="EnsemblMetazoa" id="ASIC012749-PA"/>
    </source>
</evidence>
<dbReference type="EnsemblMetazoa" id="ASIC012749-RA">
    <property type="protein sequence ID" value="ASIC012749-PA"/>
    <property type="gene ID" value="ASIC012749"/>
</dbReference>
<accession>A0A084W3P3</accession>
<evidence type="ECO:0000313" key="1">
    <source>
        <dbReference type="EMBL" id="KFB44837.1"/>
    </source>
</evidence>
<gene>
    <name evidence="1" type="ORF">ZHAS_00012749</name>
</gene>
<name>A0A084W3P3_ANOSI</name>
<dbReference type="AlphaFoldDB" id="A0A084W3P3"/>
<dbReference type="GO" id="GO:0016740">
    <property type="term" value="F:transferase activity"/>
    <property type="evidence" value="ECO:0007669"/>
    <property type="project" value="UniProtKB-KW"/>
</dbReference>
<proteinExistence type="predicted"/>